<evidence type="ECO:0000313" key="1">
    <source>
        <dbReference type="EMBL" id="KAF9596631.1"/>
    </source>
</evidence>
<comment type="caution">
    <text evidence="1">The sequence shown here is derived from an EMBL/GenBank/DDBJ whole genome shotgun (WGS) entry which is preliminary data.</text>
</comment>
<accession>A0A835HC97</accession>
<organism evidence="1 2">
    <name type="scientific">Coptis chinensis</name>
    <dbReference type="NCBI Taxonomy" id="261450"/>
    <lineage>
        <taxon>Eukaryota</taxon>
        <taxon>Viridiplantae</taxon>
        <taxon>Streptophyta</taxon>
        <taxon>Embryophyta</taxon>
        <taxon>Tracheophyta</taxon>
        <taxon>Spermatophyta</taxon>
        <taxon>Magnoliopsida</taxon>
        <taxon>Ranunculales</taxon>
        <taxon>Ranunculaceae</taxon>
        <taxon>Coptidoideae</taxon>
        <taxon>Coptis</taxon>
    </lineage>
</organism>
<dbReference type="EMBL" id="JADFTS010000007">
    <property type="protein sequence ID" value="KAF9596631.1"/>
    <property type="molecule type" value="Genomic_DNA"/>
</dbReference>
<dbReference type="Proteomes" id="UP000631114">
    <property type="component" value="Unassembled WGS sequence"/>
</dbReference>
<gene>
    <name evidence="1" type="ORF">IFM89_012754</name>
</gene>
<dbReference type="AlphaFoldDB" id="A0A835HC97"/>
<keyword evidence="2" id="KW-1185">Reference proteome</keyword>
<feature type="non-terminal residue" evidence="1">
    <location>
        <position position="189"/>
    </location>
</feature>
<sequence length="189" mass="21483">QYRQKHTRPPHLPECFTDISYFKDLYKFQLFFSAIMSNTELTTNVRPRELDTFLVRPAPAVVLGTALDKLAGTGLPYSEWTPATILDIPLTVKDFCKPIRVFTSIQSVDQKNSVLMLLPQQHFAGSVQRCSATGFYRFCNWLKSSPGNRAMVEKLLRIKLLRKAPPNATDEDAALLSMARALQNDMNMR</sequence>
<feature type="non-terminal residue" evidence="1">
    <location>
        <position position="1"/>
    </location>
</feature>
<proteinExistence type="predicted"/>
<reference evidence="1 2" key="1">
    <citation type="submission" date="2020-10" db="EMBL/GenBank/DDBJ databases">
        <title>The Coptis chinensis genome and diversification of protoberbering-type alkaloids.</title>
        <authorList>
            <person name="Wang B."/>
            <person name="Shu S."/>
            <person name="Song C."/>
            <person name="Liu Y."/>
        </authorList>
    </citation>
    <scope>NUCLEOTIDE SEQUENCE [LARGE SCALE GENOMIC DNA]</scope>
    <source>
        <strain evidence="1">HL-2020</strain>
        <tissue evidence="1">Leaf</tissue>
    </source>
</reference>
<protein>
    <submittedName>
        <fullName evidence="1">Uncharacterized protein</fullName>
    </submittedName>
</protein>
<name>A0A835HC97_9MAGN</name>
<evidence type="ECO:0000313" key="2">
    <source>
        <dbReference type="Proteomes" id="UP000631114"/>
    </source>
</evidence>